<dbReference type="InterPro" id="IPR050445">
    <property type="entry name" value="Bact_polysacc_biosynth/exp"/>
</dbReference>
<dbReference type="AlphaFoldDB" id="A0AAU7K2M7"/>
<dbReference type="InterPro" id="IPR025669">
    <property type="entry name" value="AAA_dom"/>
</dbReference>
<comment type="similarity">
    <text evidence="3">Belongs to the etk/wzc family.</text>
</comment>
<keyword evidence="5" id="KW-1003">Cell membrane</keyword>
<evidence type="ECO:0000256" key="9">
    <source>
        <dbReference type="ARBA" id="ARBA00022741"/>
    </source>
</evidence>
<evidence type="ECO:0000256" key="5">
    <source>
        <dbReference type="ARBA" id="ARBA00022475"/>
    </source>
</evidence>
<dbReference type="PANTHER" id="PTHR32309:SF13">
    <property type="entry name" value="FERRIC ENTEROBACTIN TRANSPORT PROTEIN FEPE"/>
    <property type="match status" value="1"/>
</dbReference>
<keyword evidence="7 21" id="KW-0808">Transferase</keyword>
<sequence length="785" mass="88062">MNEQNSLNRISHPEDDNINLKDVFGKLIDKWLWFLASILFFLVIAFFYTRFTAPVYQINAKILVNDDEKGGAMSKQTGGLMDLGGLLGAKNSVDNEMEILKTRFLMEQVVRQMQLNIIYSKKVDFVRRELYNAPFKILILSAIDTIKATEFNIIELPNGKLKVSTKDFEREVSFGEEFSFANVGKLVLQRNIETAMDKGNYFVTISSVDDRVATLMNKLTVSVSNKQVSVVDLGFAYPLPRKGEDILNAIINKYTKSNLADKNAIADSTYKFIKERLNVIASELGDVEDKVENFKQNNQLADMSEQGKLLVQNTGEFTSELAKAETQVNILNELEKYLKNGDKNSRVFPSSLTPSDMVFANLMGQYNTLLLERERQLLSVTPESPFVQNLDMQIAGLRQDILSNIQTNKKSYDLTVRKLKNQLRGAERQISGVPQIEKNYLKLARNQQIKQELYIFLMQKAEETNISKTSNISVAKTIDPPKAQVAPISPKRKVIYLIGIMVGVIFPIVIIFGQSLLNTTIGTKEDIITKTSVPVIGEISHNLSEDNLVVANQSRSAISEQFRALRTNLSFYLKNDDEKIILLTSSMSGEGKSFTAINLGNILALAGKKVLLMELDLRKPGLSAKLGVRNDIGFSNYTINANIGIKDIIKPLSINKNMFIISSGPLPPNPAETLMSEHISALISNLKKEFDYIIMDAPPIGVITDAQLLSPYANAIIYLVRQKVTRKDQLSIVEELNRSGKMKNMGIVVNDIVDKFYGYGYGYGNYGEEKRDGFLSSLTKIFKKN</sequence>
<evidence type="ECO:0000259" key="19">
    <source>
        <dbReference type="Pfam" id="PF13614"/>
    </source>
</evidence>
<dbReference type="CDD" id="cd05387">
    <property type="entry name" value="BY-kinase"/>
    <property type="match status" value="1"/>
</dbReference>
<evidence type="ECO:0000256" key="16">
    <source>
        <dbReference type="SAM" id="Coils"/>
    </source>
</evidence>
<keyword evidence="14" id="KW-0829">Tyrosine-protein kinase</keyword>
<keyword evidence="16" id="KW-0175">Coiled coil</keyword>
<feature type="domain" description="AAA" evidence="19">
    <location>
        <begin position="579"/>
        <end position="710"/>
    </location>
</feature>
<keyword evidence="11" id="KW-0067">ATP-binding</keyword>
<evidence type="ECO:0000256" key="3">
    <source>
        <dbReference type="ARBA" id="ARBA00008883"/>
    </source>
</evidence>
<comment type="subcellular location">
    <subcellularLocation>
        <location evidence="1">Cell inner membrane</location>
        <topology evidence="1">Multi-pass membrane protein</topology>
    </subcellularLocation>
</comment>
<feature type="domain" description="Polysaccharide chain length determinant N-terminal" evidence="18">
    <location>
        <begin position="16"/>
        <end position="112"/>
    </location>
</feature>
<evidence type="ECO:0000256" key="10">
    <source>
        <dbReference type="ARBA" id="ARBA00022777"/>
    </source>
</evidence>
<reference evidence="21" key="1">
    <citation type="submission" date="2024-05" db="EMBL/GenBank/DDBJ databases">
        <authorList>
            <person name="Kim S."/>
            <person name="Heo J."/>
            <person name="Choi H."/>
            <person name="Choi Y."/>
            <person name="Kwon S.-W."/>
            <person name="Kim Y."/>
        </authorList>
    </citation>
    <scope>NUCLEOTIDE SEQUENCE</scope>
    <source>
        <strain evidence="21">KACC 23697</strain>
    </source>
</reference>
<evidence type="ECO:0000259" key="20">
    <source>
        <dbReference type="Pfam" id="PF13807"/>
    </source>
</evidence>
<name>A0AAU7K2M7_9SPHI</name>
<keyword evidence="12 17" id="KW-1133">Transmembrane helix</keyword>
<evidence type="ECO:0000256" key="8">
    <source>
        <dbReference type="ARBA" id="ARBA00022692"/>
    </source>
</evidence>
<keyword evidence="8 17" id="KW-0812">Transmembrane</keyword>
<dbReference type="Pfam" id="PF02706">
    <property type="entry name" value="Wzz"/>
    <property type="match status" value="1"/>
</dbReference>
<evidence type="ECO:0000256" key="2">
    <source>
        <dbReference type="ARBA" id="ARBA00007316"/>
    </source>
</evidence>
<feature type="coiled-coil region" evidence="16">
    <location>
        <begin position="402"/>
        <end position="429"/>
    </location>
</feature>
<evidence type="ECO:0000259" key="18">
    <source>
        <dbReference type="Pfam" id="PF02706"/>
    </source>
</evidence>
<organism evidence="21">
    <name type="scientific">Pedobacter sp. KACC 23697</name>
    <dbReference type="NCBI Taxonomy" id="3149230"/>
    <lineage>
        <taxon>Bacteria</taxon>
        <taxon>Pseudomonadati</taxon>
        <taxon>Bacteroidota</taxon>
        <taxon>Sphingobacteriia</taxon>
        <taxon>Sphingobacteriales</taxon>
        <taxon>Sphingobacteriaceae</taxon>
        <taxon>Pedobacter</taxon>
    </lineage>
</organism>
<dbReference type="GO" id="GO:0004715">
    <property type="term" value="F:non-membrane spanning protein tyrosine kinase activity"/>
    <property type="evidence" value="ECO:0007669"/>
    <property type="project" value="UniProtKB-EC"/>
</dbReference>
<keyword evidence="13 17" id="KW-0472">Membrane</keyword>
<evidence type="ECO:0000256" key="14">
    <source>
        <dbReference type="ARBA" id="ARBA00023137"/>
    </source>
</evidence>
<dbReference type="SUPFAM" id="SSF52540">
    <property type="entry name" value="P-loop containing nucleoside triphosphate hydrolases"/>
    <property type="match status" value="1"/>
</dbReference>
<keyword evidence="9" id="KW-0547">Nucleotide-binding</keyword>
<evidence type="ECO:0000256" key="1">
    <source>
        <dbReference type="ARBA" id="ARBA00004429"/>
    </source>
</evidence>
<evidence type="ECO:0000256" key="13">
    <source>
        <dbReference type="ARBA" id="ARBA00023136"/>
    </source>
</evidence>
<dbReference type="RefSeq" id="WP_406824417.1">
    <property type="nucleotide sequence ID" value="NZ_CP157485.1"/>
</dbReference>
<keyword evidence="10" id="KW-0418">Kinase</keyword>
<comment type="similarity">
    <text evidence="2">Belongs to the CpsD/CapB family.</text>
</comment>
<evidence type="ECO:0000256" key="7">
    <source>
        <dbReference type="ARBA" id="ARBA00022679"/>
    </source>
</evidence>
<dbReference type="Gene3D" id="3.40.50.300">
    <property type="entry name" value="P-loop containing nucleotide triphosphate hydrolases"/>
    <property type="match status" value="1"/>
</dbReference>
<proteinExistence type="inferred from homology"/>
<dbReference type="NCBIfam" id="TIGR01007">
    <property type="entry name" value="eps_fam"/>
    <property type="match status" value="1"/>
</dbReference>
<protein>
    <recommendedName>
        <fullName evidence="4">non-specific protein-tyrosine kinase</fullName>
        <ecNumber evidence="4">2.7.10.2</ecNumber>
    </recommendedName>
</protein>
<evidence type="ECO:0000256" key="15">
    <source>
        <dbReference type="ARBA" id="ARBA00051245"/>
    </source>
</evidence>
<dbReference type="GO" id="GO:0005886">
    <property type="term" value="C:plasma membrane"/>
    <property type="evidence" value="ECO:0007669"/>
    <property type="project" value="UniProtKB-SubCell"/>
</dbReference>
<evidence type="ECO:0000256" key="11">
    <source>
        <dbReference type="ARBA" id="ARBA00022840"/>
    </source>
</evidence>
<dbReference type="InterPro" id="IPR027417">
    <property type="entry name" value="P-loop_NTPase"/>
</dbReference>
<feature type="domain" description="Tyrosine-protein kinase G-rich" evidence="20">
    <location>
        <begin position="436"/>
        <end position="514"/>
    </location>
</feature>
<evidence type="ECO:0000256" key="12">
    <source>
        <dbReference type="ARBA" id="ARBA00022989"/>
    </source>
</evidence>
<dbReference type="Pfam" id="PF13614">
    <property type="entry name" value="AAA_31"/>
    <property type="match status" value="1"/>
</dbReference>
<dbReference type="InterPro" id="IPR005702">
    <property type="entry name" value="Wzc-like_C"/>
</dbReference>
<feature type="transmembrane region" description="Helical" evidence="17">
    <location>
        <begin position="31"/>
        <end position="51"/>
    </location>
</feature>
<keyword evidence="6" id="KW-0997">Cell inner membrane</keyword>
<evidence type="ECO:0000256" key="6">
    <source>
        <dbReference type="ARBA" id="ARBA00022519"/>
    </source>
</evidence>
<dbReference type="InterPro" id="IPR032807">
    <property type="entry name" value="GNVR"/>
</dbReference>
<evidence type="ECO:0000256" key="17">
    <source>
        <dbReference type="SAM" id="Phobius"/>
    </source>
</evidence>
<dbReference type="EMBL" id="CP157485">
    <property type="protein sequence ID" value="XBO46942.1"/>
    <property type="molecule type" value="Genomic_DNA"/>
</dbReference>
<evidence type="ECO:0000313" key="21">
    <source>
        <dbReference type="EMBL" id="XBO46942.1"/>
    </source>
</evidence>
<dbReference type="InterPro" id="IPR003856">
    <property type="entry name" value="LPS_length_determ_N"/>
</dbReference>
<comment type="catalytic activity">
    <reaction evidence="15">
        <text>L-tyrosyl-[protein] + ATP = O-phospho-L-tyrosyl-[protein] + ADP + H(+)</text>
        <dbReference type="Rhea" id="RHEA:10596"/>
        <dbReference type="Rhea" id="RHEA-COMP:10136"/>
        <dbReference type="Rhea" id="RHEA-COMP:20101"/>
        <dbReference type="ChEBI" id="CHEBI:15378"/>
        <dbReference type="ChEBI" id="CHEBI:30616"/>
        <dbReference type="ChEBI" id="CHEBI:46858"/>
        <dbReference type="ChEBI" id="CHEBI:61978"/>
        <dbReference type="ChEBI" id="CHEBI:456216"/>
        <dbReference type="EC" id="2.7.10.2"/>
    </reaction>
</comment>
<accession>A0AAU7K2M7</accession>
<gene>
    <name evidence="21" type="ORF">ABEG20_16780</name>
</gene>
<dbReference type="Pfam" id="PF13807">
    <property type="entry name" value="GNVR"/>
    <property type="match status" value="1"/>
</dbReference>
<evidence type="ECO:0000256" key="4">
    <source>
        <dbReference type="ARBA" id="ARBA00011903"/>
    </source>
</evidence>
<dbReference type="GO" id="GO:0005524">
    <property type="term" value="F:ATP binding"/>
    <property type="evidence" value="ECO:0007669"/>
    <property type="project" value="UniProtKB-KW"/>
</dbReference>
<dbReference type="EC" id="2.7.10.2" evidence="4"/>
<dbReference type="PANTHER" id="PTHR32309">
    <property type="entry name" value="TYROSINE-PROTEIN KINASE"/>
    <property type="match status" value="1"/>
</dbReference>
<feature type="transmembrane region" description="Helical" evidence="17">
    <location>
        <begin position="494"/>
        <end position="517"/>
    </location>
</feature>